<dbReference type="GeneID" id="54585805"/>
<keyword evidence="3" id="KW-1185">Reference proteome</keyword>
<evidence type="ECO:0000313" key="2">
    <source>
        <dbReference type="EMBL" id="KAF2256116.1"/>
    </source>
</evidence>
<gene>
    <name evidence="2" type="ORF">BU26DRAFT_557591</name>
</gene>
<keyword evidence="1" id="KW-0732">Signal</keyword>
<dbReference type="EMBL" id="ML987189">
    <property type="protein sequence ID" value="KAF2256116.1"/>
    <property type="molecule type" value="Genomic_DNA"/>
</dbReference>
<evidence type="ECO:0000256" key="1">
    <source>
        <dbReference type="SAM" id="SignalP"/>
    </source>
</evidence>
<protein>
    <recommendedName>
        <fullName evidence="4">Heterokaryon incompatibility domain-containing protein</fullName>
    </recommendedName>
</protein>
<feature type="signal peptide" evidence="1">
    <location>
        <begin position="1"/>
        <end position="20"/>
    </location>
</feature>
<dbReference type="Proteomes" id="UP000800094">
    <property type="component" value="Unassembled WGS sequence"/>
</dbReference>
<dbReference type="RefSeq" id="XP_033691120.1">
    <property type="nucleotide sequence ID" value="XM_033832475.1"/>
</dbReference>
<sequence length="743" mass="82811">MALSFTAGHLTLAAWGFSAGDIAVLAGAGRAVGNWVMNHLKDQALLQFLKVDPEDLIPRKGLIDPAALHQRWDVQLTLLQNGNSRVIGGKGGAVVESMGIFSWLMTIVVSGLDASLQVGDMRKVMSSFLTALFEEQVDGLDYLQRELPQHIQGWVSAAVVRNITRRARQEWATLLERKLRLPGMMPSEEKDEVVRFLIWLVGARKQKENRRFETASSDVFCLAFVLESLGLDLLRGVAIEKEELESCESSLLVVFNPAALGVGHAQNKLLAASGNMLYAKSRNCMRIPLDFKEECVSLWPGTILENNDRRQIFKDGDRACKSLEIFPVFPGDERHDFGYGFVDPTSAKVGRVDPAIYRVASSLFPVVNPSLVNAVSHIMAQFPEWKIVEDQSIFQYLHSNPACLSKIQVLFLGYYYALLDKVIDNSRLTTREGYGTWRWFDLHMLYELQDVLADNVREIAKQKDSHGNTMRYIKREGIMKFLAVLLAGAEENQTSAINESTIGIHGKISIVSSSLLAAGDTVDLAMKFCLLDTDSSAIPSNARGLVLSGEGTFLVRFAAQPSDDNLKNVSEVNQQELDQDFTSHIEPDWDNDVQACQVVFRYKGRVVRRLSPLSIERALVSPAKVIEGNPKAGTVLDKVLVGSVEGCFSTFPARNLDSPDHHLHSPPVLLPFKGRIKARACMRTVYHISHFRCIKLLELCASPHWAEITKGSSDQGEMVVLYREGNKPPEEEAWETARWVIIM</sequence>
<name>A0A6A6J0G7_9PLEO</name>
<evidence type="ECO:0008006" key="4">
    <source>
        <dbReference type="Google" id="ProtNLM"/>
    </source>
</evidence>
<dbReference type="OrthoDB" id="5232280at2759"/>
<feature type="chain" id="PRO_5025347765" description="Heterokaryon incompatibility domain-containing protein" evidence="1">
    <location>
        <begin position="21"/>
        <end position="743"/>
    </location>
</feature>
<evidence type="ECO:0000313" key="3">
    <source>
        <dbReference type="Proteomes" id="UP000800094"/>
    </source>
</evidence>
<reference evidence="2" key="1">
    <citation type="journal article" date="2020" name="Stud. Mycol.">
        <title>101 Dothideomycetes genomes: a test case for predicting lifestyles and emergence of pathogens.</title>
        <authorList>
            <person name="Haridas S."/>
            <person name="Albert R."/>
            <person name="Binder M."/>
            <person name="Bloem J."/>
            <person name="Labutti K."/>
            <person name="Salamov A."/>
            <person name="Andreopoulos B."/>
            <person name="Baker S."/>
            <person name="Barry K."/>
            <person name="Bills G."/>
            <person name="Bluhm B."/>
            <person name="Cannon C."/>
            <person name="Castanera R."/>
            <person name="Culley D."/>
            <person name="Daum C."/>
            <person name="Ezra D."/>
            <person name="Gonzalez J."/>
            <person name="Henrissat B."/>
            <person name="Kuo A."/>
            <person name="Liang C."/>
            <person name="Lipzen A."/>
            <person name="Lutzoni F."/>
            <person name="Magnuson J."/>
            <person name="Mondo S."/>
            <person name="Nolan M."/>
            <person name="Ohm R."/>
            <person name="Pangilinan J."/>
            <person name="Park H.-J."/>
            <person name="Ramirez L."/>
            <person name="Alfaro M."/>
            <person name="Sun H."/>
            <person name="Tritt A."/>
            <person name="Yoshinaga Y."/>
            <person name="Zwiers L.-H."/>
            <person name="Turgeon B."/>
            <person name="Goodwin S."/>
            <person name="Spatafora J."/>
            <person name="Crous P."/>
            <person name="Grigoriev I."/>
        </authorList>
    </citation>
    <scope>NUCLEOTIDE SEQUENCE</scope>
    <source>
        <strain evidence="2">CBS 122368</strain>
    </source>
</reference>
<dbReference type="AlphaFoldDB" id="A0A6A6J0G7"/>
<proteinExistence type="predicted"/>
<accession>A0A6A6J0G7</accession>
<organism evidence="2 3">
    <name type="scientific">Trematosphaeria pertusa</name>
    <dbReference type="NCBI Taxonomy" id="390896"/>
    <lineage>
        <taxon>Eukaryota</taxon>
        <taxon>Fungi</taxon>
        <taxon>Dikarya</taxon>
        <taxon>Ascomycota</taxon>
        <taxon>Pezizomycotina</taxon>
        <taxon>Dothideomycetes</taxon>
        <taxon>Pleosporomycetidae</taxon>
        <taxon>Pleosporales</taxon>
        <taxon>Massarineae</taxon>
        <taxon>Trematosphaeriaceae</taxon>
        <taxon>Trematosphaeria</taxon>
    </lineage>
</organism>